<dbReference type="Gene3D" id="2.60.120.10">
    <property type="entry name" value="Jelly Rolls"/>
    <property type="match status" value="1"/>
</dbReference>
<dbReference type="OrthoDB" id="305577at2157"/>
<dbReference type="GO" id="GO:0046872">
    <property type="term" value="F:metal ion binding"/>
    <property type="evidence" value="ECO:0007669"/>
    <property type="project" value="UniProtKB-KW"/>
</dbReference>
<dbReference type="KEGG" id="nay:HYG81_00300"/>
<organism evidence="3 4">
    <name type="scientific">Natrinema zhouii</name>
    <dbReference type="NCBI Taxonomy" id="1710539"/>
    <lineage>
        <taxon>Archaea</taxon>
        <taxon>Methanobacteriati</taxon>
        <taxon>Methanobacteriota</taxon>
        <taxon>Stenosarchaea group</taxon>
        <taxon>Halobacteria</taxon>
        <taxon>Halobacteriales</taxon>
        <taxon>Natrialbaceae</taxon>
        <taxon>Natrinema</taxon>
    </lineage>
</organism>
<dbReference type="Pfam" id="PF07883">
    <property type="entry name" value="Cupin_2"/>
    <property type="match status" value="1"/>
</dbReference>
<dbReference type="InterPro" id="IPR051610">
    <property type="entry name" value="GPI/OXD"/>
</dbReference>
<gene>
    <name evidence="3" type="ORF">HYG81_00300</name>
</gene>
<dbReference type="InterPro" id="IPR011051">
    <property type="entry name" value="RmlC_Cupin_sf"/>
</dbReference>
<feature type="domain" description="Cupin type-2" evidence="2">
    <location>
        <begin position="39"/>
        <end position="110"/>
    </location>
</feature>
<dbReference type="InterPro" id="IPR013096">
    <property type="entry name" value="Cupin_2"/>
</dbReference>
<dbReference type="AlphaFoldDB" id="A0A7D6H6G7"/>
<protein>
    <submittedName>
        <fullName evidence="3">Cupin domain-containing protein</fullName>
    </submittedName>
</protein>
<proteinExistence type="predicted"/>
<dbReference type="PANTHER" id="PTHR35848:SF9">
    <property type="entry name" value="SLL1358 PROTEIN"/>
    <property type="match status" value="1"/>
</dbReference>
<accession>A0A7D6H6G7</accession>
<keyword evidence="1" id="KW-0479">Metal-binding</keyword>
<sequence length="114" mass="12485">MGYDTAAKTDPDSVIDEEWGGMWFLKDALATDELGISVLELESGGKGMEHAEADSGQEEVYYVVAGTVEIELSDADETVTLETDEVIRLDPEETRQIHNRSDERAKLVLVGAPL</sequence>
<dbReference type="PANTHER" id="PTHR35848">
    <property type="entry name" value="OXALATE-BINDING PROTEIN"/>
    <property type="match status" value="1"/>
</dbReference>
<evidence type="ECO:0000313" key="3">
    <source>
        <dbReference type="EMBL" id="QLK26108.1"/>
    </source>
</evidence>
<dbReference type="SUPFAM" id="SSF51182">
    <property type="entry name" value="RmlC-like cupins"/>
    <property type="match status" value="1"/>
</dbReference>
<name>A0A7D6H6G7_9EURY</name>
<dbReference type="RefSeq" id="WP_180841287.1">
    <property type="nucleotide sequence ID" value="NZ_CP059154.1"/>
</dbReference>
<evidence type="ECO:0000256" key="1">
    <source>
        <dbReference type="ARBA" id="ARBA00022723"/>
    </source>
</evidence>
<dbReference type="Proteomes" id="UP000510869">
    <property type="component" value="Chromosome"/>
</dbReference>
<evidence type="ECO:0000313" key="4">
    <source>
        <dbReference type="Proteomes" id="UP000510869"/>
    </source>
</evidence>
<keyword evidence="4" id="KW-1185">Reference proteome</keyword>
<dbReference type="EMBL" id="CP059154">
    <property type="protein sequence ID" value="QLK26108.1"/>
    <property type="molecule type" value="Genomic_DNA"/>
</dbReference>
<reference evidence="3 4" key="1">
    <citation type="submission" date="2020-07" db="EMBL/GenBank/DDBJ databases">
        <title>Natrinema (YPL30) sp. nov. and Haloterrigena xxxxxx (YPL8) sp. nov., isolated from a salt mine.</title>
        <authorList>
            <person name="Cui H."/>
        </authorList>
    </citation>
    <scope>NUCLEOTIDE SEQUENCE [LARGE SCALE GENOMIC DNA]</scope>
    <source>
        <strain evidence="3 4">YPL13</strain>
    </source>
</reference>
<dbReference type="InterPro" id="IPR014710">
    <property type="entry name" value="RmlC-like_jellyroll"/>
</dbReference>
<dbReference type="GeneID" id="56141599"/>
<evidence type="ECO:0000259" key="2">
    <source>
        <dbReference type="Pfam" id="PF07883"/>
    </source>
</evidence>